<dbReference type="Gene3D" id="1.10.260.40">
    <property type="entry name" value="lambda repressor-like DNA-binding domains"/>
    <property type="match status" value="1"/>
</dbReference>
<dbReference type="InterPro" id="IPR010982">
    <property type="entry name" value="Lambda_DNA-bd_dom_sf"/>
</dbReference>
<dbReference type="SUPFAM" id="SSF47413">
    <property type="entry name" value="lambda repressor-like DNA-binding domains"/>
    <property type="match status" value="1"/>
</dbReference>
<dbReference type="InterPro" id="IPR001387">
    <property type="entry name" value="Cro/C1-type_HTH"/>
</dbReference>
<dbReference type="Pfam" id="PF01381">
    <property type="entry name" value="HTH_3"/>
    <property type="match status" value="1"/>
</dbReference>
<dbReference type="AlphaFoldDB" id="A0A3B0WZ58"/>
<accession>A0A3B0WZ58</accession>
<reference evidence="2" key="1">
    <citation type="submission" date="2018-06" db="EMBL/GenBank/DDBJ databases">
        <authorList>
            <person name="Zhirakovskaya E."/>
        </authorList>
    </citation>
    <scope>NUCLEOTIDE SEQUENCE</scope>
</reference>
<name>A0A3B0WZ58_9ZZZZ</name>
<dbReference type="EMBL" id="UOFF01000147">
    <property type="protein sequence ID" value="VAW55947.1"/>
    <property type="molecule type" value="Genomic_DNA"/>
</dbReference>
<dbReference type="PROSITE" id="PS50943">
    <property type="entry name" value="HTH_CROC1"/>
    <property type="match status" value="1"/>
</dbReference>
<evidence type="ECO:0000259" key="1">
    <source>
        <dbReference type="PROSITE" id="PS50943"/>
    </source>
</evidence>
<organism evidence="2">
    <name type="scientific">hydrothermal vent metagenome</name>
    <dbReference type="NCBI Taxonomy" id="652676"/>
    <lineage>
        <taxon>unclassified sequences</taxon>
        <taxon>metagenomes</taxon>
        <taxon>ecological metagenomes</taxon>
    </lineage>
</organism>
<feature type="domain" description="HTH cro/C1-type" evidence="1">
    <location>
        <begin position="11"/>
        <end position="67"/>
    </location>
</feature>
<protein>
    <recommendedName>
        <fullName evidence="1">HTH cro/C1-type domain-containing protein</fullName>
    </recommendedName>
</protein>
<dbReference type="GO" id="GO:0003677">
    <property type="term" value="F:DNA binding"/>
    <property type="evidence" value="ECO:0007669"/>
    <property type="project" value="InterPro"/>
</dbReference>
<proteinExistence type="predicted"/>
<evidence type="ECO:0000313" key="2">
    <source>
        <dbReference type="EMBL" id="VAW55947.1"/>
    </source>
</evidence>
<gene>
    <name evidence="2" type="ORF">MNBD_GAMMA07-2219</name>
</gene>
<sequence>MNTLPILGQNLRLARKKNFPKDDMKAFALRLGVSRATLQKMEKGDLSVSFKYYYLAAKLLSVEEGFNQLFVIKASLFDD</sequence>
<dbReference type="CDD" id="cd00093">
    <property type="entry name" value="HTH_XRE"/>
    <property type="match status" value="1"/>
</dbReference>